<dbReference type="PANTHER" id="PTHR43201:SF32">
    <property type="entry name" value="2-SUCCINYLBENZOATE--COA LIGASE, CHLOROPLASTIC_PEROXISOMAL"/>
    <property type="match status" value="1"/>
</dbReference>
<evidence type="ECO:0000313" key="4">
    <source>
        <dbReference type="Proteomes" id="UP001162802"/>
    </source>
</evidence>
<keyword evidence="3" id="KW-0436">Ligase</keyword>
<feature type="domain" description="AMP-dependent synthetase/ligase" evidence="1">
    <location>
        <begin position="22"/>
        <end position="364"/>
    </location>
</feature>
<dbReference type="EMBL" id="JALHAT010000024">
    <property type="protein sequence ID" value="MCJ1961676.1"/>
    <property type="molecule type" value="Genomic_DNA"/>
</dbReference>
<dbReference type="Proteomes" id="UP001162802">
    <property type="component" value="Unassembled WGS sequence"/>
</dbReference>
<dbReference type="CDD" id="cd04433">
    <property type="entry name" value="AFD_class_I"/>
    <property type="match status" value="1"/>
</dbReference>
<dbReference type="SUPFAM" id="SSF56801">
    <property type="entry name" value="Acetyl-CoA synthetase-like"/>
    <property type="match status" value="1"/>
</dbReference>
<proteinExistence type="predicted"/>
<evidence type="ECO:0000259" key="1">
    <source>
        <dbReference type="Pfam" id="PF00501"/>
    </source>
</evidence>
<dbReference type="Gene3D" id="3.30.300.30">
    <property type="match status" value="1"/>
</dbReference>
<accession>A0ABT0AER4</accession>
<evidence type="ECO:0000313" key="3">
    <source>
        <dbReference type="EMBL" id="MCJ1961676.1"/>
    </source>
</evidence>
<name>A0ABT0AER4_9SPHN</name>
<keyword evidence="4" id="KW-1185">Reference proteome</keyword>
<gene>
    <name evidence="3" type="ORF">MTR65_13355</name>
</gene>
<dbReference type="GO" id="GO:0016874">
    <property type="term" value="F:ligase activity"/>
    <property type="evidence" value="ECO:0007669"/>
    <property type="project" value="UniProtKB-KW"/>
</dbReference>
<feature type="domain" description="AMP-binding enzyme C-terminal" evidence="2">
    <location>
        <begin position="407"/>
        <end position="482"/>
    </location>
</feature>
<dbReference type="PANTHER" id="PTHR43201">
    <property type="entry name" value="ACYL-COA SYNTHETASE"/>
    <property type="match status" value="1"/>
</dbReference>
<dbReference type="Gene3D" id="3.40.50.12780">
    <property type="entry name" value="N-terminal domain of ligase-like"/>
    <property type="match status" value="1"/>
</dbReference>
<dbReference type="Pfam" id="PF13193">
    <property type="entry name" value="AMP-binding_C"/>
    <property type="match status" value="1"/>
</dbReference>
<sequence>MARTAPNAEDLAALCRQTLAQDGPAVRFEGHWTHWAQIRAVASGVEAALDAADVPPEAPVAFAPRNSPSSLAAFLPLLAQQRRVRMLYPFQSPEALAARIAACEVAALVMERGDFAPAVLRALAAAGIVGIALDPGGAAAVGTRTEARAALPCAPGLPALEILTSGTTGPPKPFPIGYDVVLGYVRQAEALASARTGPAAPPLLCFPLSNISGLYSLAMSFLRGERVILLERFSVAAWRDYVVEFRPPAGGGPPAALAMILEAQIPREDLASLSSFSTGAAPVDPDVRARFEATYGIPVLQTYGATEFGGPVTALSLDLLRTYGTDKAASVGRPFGGAKIRIRREEDGALAAAGEVGRVEVISPRMGADWIVTSDLGSLDADGFLTLFGRADGAIQRGGFKIVPERVEQVLLAHLEVAEVAVVGVPDARLHEVPGALVVPRDPGCPPEVRALEAHVRAHLPATHVPARWHFAAALPRTVSFKTDRGAVRALLAGAAVSPDR</sequence>
<dbReference type="InterPro" id="IPR000873">
    <property type="entry name" value="AMP-dep_synth/lig_dom"/>
</dbReference>
<dbReference type="InterPro" id="IPR042099">
    <property type="entry name" value="ANL_N_sf"/>
</dbReference>
<dbReference type="RefSeq" id="WP_243800990.1">
    <property type="nucleotide sequence ID" value="NZ_JALHAT010000024.1"/>
</dbReference>
<evidence type="ECO:0000259" key="2">
    <source>
        <dbReference type="Pfam" id="PF13193"/>
    </source>
</evidence>
<protein>
    <submittedName>
        <fullName evidence="3">Long-chain fatty acid--CoA ligase</fullName>
    </submittedName>
</protein>
<comment type="caution">
    <text evidence="3">The sequence shown here is derived from an EMBL/GenBank/DDBJ whole genome shotgun (WGS) entry which is preliminary data.</text>
</comment>
<dbReference type="InterPro" id="IPR025110">
    <property type="entry name" value="AMP-bd_C"/>
</dbReference>
<organism evidence="3 4">
    <name type="scientific">Novosphingobium mangrovi</name>
    <name type="common">ex Hu et al. 2023</name>
    <dbReference type="NCBI Taxonomy" id="2930094"/>
    <lineage>
        <taxon>Bacteria</taxon>
        <taxon>Pseudomonadati</taxon>
        <taxon>Pseudomonadota</taxon>
        <taxon>Alphaproteobacteria</taxon>
        <taxon>Sphingomonadales</taxon>
        <taxon>Sphingomonadaceae</taxon>
        <taxon>Novosphingobium</taxon>
    </lineage>
</organism>
<dbReference type="InterPro" id="IPR045851">
    <property type="entry name" value="AMP-bd_C_sf"/>
</dbReference>
<reference evidence="3" key="1">
    <citation type="submission" date="2022-03" db="EMBL/GenBank/DDBJ databases">
        <title>Identification of a novel bacterium isolated from mangrove sediments.</title>
        <authorList>
            <person name="Pan X."/>
        </authorList>
    </citation>
    <scope>NUCLEOTIDE SEQUENCE</scope>
    <source>
        <strain evidence="3">B2637</strain>
    </source>
</reference>
<dbReference type="Pfam" id="PF00501">
    <property type="entry name" value="AMP-binding"/>
    <property type="match status" value="1"/>
</dbReference>